<evidence type="ECO:0000256" key="5">
    <source>
        <dbReference type="ARBA" id="ARBA00022692"/>
    </source>
</evidence>
<evidence type="ECO:0000256" key="4">
    <source>
        <dbReference type="ARBA" id="ARBA00022452"/>
    </source>
</evidence>
<gene>
    <name evidence="9" type="ORF">SOO65_12975</name>
</gene>
<dbReference type="InterPro" id="IPR003423">
    <property type="entry name" value="OMP_efflux"/>
</dbReference>
<evidence type="ECO:0000256" key="8">
    <source>
        <dbReference type="SAM" id="SignalP"/>
    </source>
</evidence>
<dbReference type="PANTHER" id="PTHR30026:SF20">
    <property type="entry name" value="OUTER MEMBRANE PROTEIN TOLC"/>
    <property type="match status" value="1"/>
</dbReference>
<reference evidence="9 10" key="1">
    <citation type="submission" date="2023-11" db="EMBL/GenBank/DDBJ databases">
        <title>Peredibacter starrii A3.12.</title>
        <authorList>
            <person name="Mitchell R.J."/>
        </authorList>
    </citation>
    <scope>NUCLEOTIDE SEQUENCE [LARGE SCALE GENOMIC DNA]</scope>
    <source>
        <strain evidence="9 10">A3.12</strain>
    </source>
</reference>
<evidence type="ECO:0000256" key="7">
    <source>
        <dbReference type="ARBA" id="ARBA00023237"/>
    </source>
</evidence>
<comment type="subcellular location">
    <subcellularLocation>
        <location evidence="1">Cell outer membrane</location>
    </subcellularLocation>
</comment>
<dbReference type="SUPFAM" id="SSF56954">
    <property type="entry name" value="Outer membrane efflux proteins (OEP)"/>
    <property type="match status" value="1"/>
</dbReference>
<dbReference type="InterPro" id="IPR051906">
    <property type="entry name" value="TolC-like"/>
</dbReference>
<keyword evidence="7" id="KW-0998">Cell outer membrane</keyword>
<keyword evidence="3" id="KW-0813">Transport</keyword>
<dbReference type="GO" id="GO:0009279">
    <property type="term" value="C:cell outer membrane"/>
    <property type="evidence" value="ECO:0007669"/>
    <property type="project" value="UniProtKB-SubCell"/>
</dbReference>
<dbReference type="Pfam" id="PF02321">
    <property type="entry name" value="OEP"/>
    <property type="match status" value="2"/>
</dbReference>
<protein>
    <submittedName>
        <fullName evidence="9">TolC family protein</fullName>
    </submittedName>
</protein>
<evidence type="ECO:0000256" key="3">
    <source>
        <dbReference type="ARBA" id="ARBA00022448"/>
    </source>
</evidence>
<feature type="chain" id="PRO_5043343359" evidence="8">
    <location>
        <begin position="20"/>
        <end position="430"/>
    </location>
</feature>
<dbReference type="EMBL" id="CP139487">
    <property type="protein sequence ID" value="WPU63603.1"/>
    <property type="molecule type" value="Genomic_DNA"/>
</dbReference>
<accession>A0AAX4HK53</accession>
<sequence length="430" mass="48256">MITRIFVGLACLPCLGWSAQLTWNDVVNMALKENTSLSQANQQYLAAQENVQVARRGYMPSIRASVSATRIGSRGGGGIVSNGVLLNSSSSSVSSNYLGALTLNQNIFNGLEDVSKVDQAEWRVKDSFWNRERVKSDLSYNLKQAFANLVYAQEYLKLTDDIIERRESNYKLVSIRYDNGRENKGSVLLSEAYFEQAKLDNIAAQDALRVARSTLLSYLNREGFDDYEATGDLPLANIAIKENEIVNLATETPDYNRAVATEKIASKEITIARSNFLPSLDLVGNVTRQDQTFFPNRDNERWSMALTLSIPIFDGFADYSATKSAIFSKYAAEESKRTTFLTLVPQIKQAQTLAKQSDIKLAVDTKFKNASATRAEISRIKYNNGLLTFEDWDIIENELITRQITYLQSKRDRVIRYANFEKVIGKGSIP</sequence>
<dbReference type="GO" id="GO:0015562">
    <property type="term" value="F:efflux transmembrane transporter activity"/>
    <property type="evidence" value="ECO:0007669"/>
    <property type="project" value="InterPro"/>
</dbReference>
<feature type="signal peptide" evidence="8">
    <location>
        <begin position="1"/>
        <end position="19"/>
    </location>
</feature>
<dbReference type="RefSeq" id="WP_321390608.1">
    <property type="nucleotide sequence ID" value="NZ_CP139487.1"/>
</dbReference>
<evidence type="ECO:0000256" key="1">
    <source>
        <dbReference type="ARBA" id="ARBA00004442"/>
    </source>
</evidence>
<dbReference type="Proteomes" id="UP001324634">
    <property type="component" value="Chromosome"/>
</dbReference>
<keyword evidence="4" id="KW-1134">Transmembrane beta strand</keyword>
<keyword evidence="10" id="KW-1185">Reference proteome</keyword>
<organism evidence="9 10">
    <name type="scientific">Peredibacter starrii</name>
    <dbReference type="NCBI Taxonomy" id="28202"/>
    <lineage>
        <taxon>Bacteria</taxon>
        <taxon>Pseudomonadati</taxon>
        <taxon>Bdellovibrionota</taxon>
        <taxon>Bacteriovoracia</taxon>
        <taxon>Bacteriovoracales</taxon>
        <taxon>Bacteriovoracaceae</taxon>
        <taxon>Peredibacter</taxon>
    </lineage>
</organism>
<evidence type="ECO:0000313" key="10">
    <source>
        <dbReference type="Proteomes" id="UP001324634"/>
    </source>
</evidence>
<evidence type="ECO:0000313" key="9">
    <source>
        <dbReference type="EMBL" id="WPU63603.1"/>
    </source>
</evidence>
<dbReference type="PANTHER" id="PTHR30026">
    <property type="entry name" value="OUTER MEMBRANE PROTEIN TOLC"/>
    <property type="match status" value="1"/>
</dbReference>
<dbReference type="GO" id="GO:0015288">
    <property type="term" value="F:porin activity"/>
    <property type="evidence" value="ECO:0007669"/>
    <property type="project" value="TreeGrafter"/>
</dbReference>
<evidence type="ECO:0000256" key="2">
    <source>
        <dbReference type="ARBA" id="ARBA00007613"/>
    </source>
</evidence>
<dbReference type="KEGG" id="psti:SOO65_12975"/>
<dbReference type="GO" id="GO:1990281">
    <property type="term" value="C:efflux pump complex"/>
    <property type="evidence" value="ECO:0007669"/>
    <property type="project" value="TreeGrafter"/>
</dbReference>
<evidence type="ECO:0000256" key="6">
    <source>
        <dbReference type="ARBA" id="ARBA00023136"/>
    </source>
</evidence>
<dbReference type="AlphaFoldDB" id="A0AAX4HK53"/>
<keyword evidence="5" id="KW-0812">Transmembrane</keyword>
<comment type="similarity">
    <text evidence="2">Belongs to the outer membrane factor (OMF) (TC 1.B.17) family.</text>
</comment>
<keyword evidence="6" id="KW-0472">Membrane</keyword>
<proteinExistence type="inferred from homology"/>
<keyword evidence="8" id="KW-0732">Signal</keyword>
<name>A0AAX4HK53_9BACT</name>
<dbReference type="Gene3D" id="1.20.1600.10">
    <property type="entry name" value="Outer membrane efflux proteins (OEP)"/>
    <property type="match status" value="1"/>
</dbReference>